<dbReference type="EMBL" id="BKCJ010008898">
    <property type="protein sequence ID" value="GEU84461.1"/>
    <property type="molecule type" value="Genomic_DNA"/>
</dbReference>
<evidence type="ECO:0000313" key="2">
    <source>
        <dbReference type="EMBL" id="GEU84461.1"/>
    </source>
</evidence>
<sequence>MSAITNIRCVLTQKALDALCDKFHIPKEVHPVLPKQNDTMHERPAGKIRLYTRLFDYANFRLPLSTFLVDVHRHFRINISQLFVIGAAKVFYFKILCRVYGTVPTVVLFRCFYNNHFFWVDDFAFPTSFLWHTAKHMTRDPDPTAADFNAQDYATLVAHPYLFWRLLARAMLNAEVGVVAIPTLPFVTTSISSTPKREDGDHTDFVAEPNLCTIRARSSVPMMTTATAFTSMVDSALVAKEKPVKPSLFSADSSSAGGADPNTGVFSDLTGSDFLVGGIRTIIDPDTDLQKFFASVRGMEHDHLFIEFNVGAARQMSLSAEKTEATEATRLRAQTSNLEAVEKSLRDELNALKKRNVILEKEQNALDLKVTDLKALVVGKERDRTDLNAQLTFVKSQNDNLADQVHELEISSAGLQEKITVYDNCMEKLEKFQDDRMKRWLLTHGLKLFLIKCLSSSAYLTALRAAISRAIEKGMQSGLADDIDHGREGKSLANVDASTENIMNVLCLEGALVDVPGMNDLQPDIEQFKENIAAQRSAFIGVWTPLSEPLSVTSLMGEASTSGVVPAASVTITALSTTFASASSIPPISIDDYEIVGVDGQEGVGMDGRAVVDGNVAPFLNVVDV</sequence>
<gene>
    <name evidence="2" type="ORF">Tci_056439</name>
</gene>
<dbReference type="AlphaFoldDB" id="A0A6L2NE12"/>
<reference evidence="2" key="1">
    <citation type="journal article" date="2019" name="Sci. Rep.">
        <title>Draft genome of Tanacetum cinerariifolium, the natural source of mosquito coil.</title>
        <authorList>
            <person name="Yamashiro T."/>
            <person name="Shiraishi A."/>
            <person name="Satake H."/>
            <person name="Nakayama K."/>
        </authorList>
    </citation>
    <scope>NUCLEOTIDE SEQUENCE</scope>
</reference>
<accession>A0A6L2NE12</accession>
<organism evidence="2">
    <name type="scientific">Tanacetum cinerariifolium</name>
    <name type="common">Dalmatian daisy</name>
    <name type="synonym">Chrysanthemum cinerariifolium</name>
    <dbReference type="NCBI Taxonomy" id="118510"/>
    <lineage>
        <taxon>Eukaryota</taxon>
        <taxon>Viridiplantae</taxon>
        <taxon>Streptophyta</taxon>
        <taxon>Embryophyta</taxon>
        <taxon>Tracheophyta</taxon>
        <taxon>Spermatophyta</taxon>
        <taxon>Magnoliopsida</taxon>
        <taxon>eudicotyledons</taxon>
        <taxon>Gunneridae</taxon>
        <taxon>Pentapetalae</taxon>
        <taxon>asterids</taxon>
        <taxon>campanulids</taxon>
        <taxon>Asterales</taxon>
        <taxon>Asteraceae</taxon>
        <taxon>Asteroideae</taxon>
        <taxon>Anthemideae</taxon>
        <taxon>Anthemidinae</taxon>
        <taxon>Tanacetum</taxon>
    </lineage>
</organism>
<keyword evidence="1" id="KW-0175">Coiled coil</keyword>
<feature type="coiled-coil region" evidence="1">
    <location>
        <begin position="335"/>
        <end position="369"/>
    </location>
</feature>
<protein>
    <recommendedName>
        <fullName evidence="3">Transposase (Putative), gypsy type</fullName>
    </recommendedName>
</protein>
<name>A0A6L2NE12_TANCI</name>
<comment type="caution">
    <text evidence="2">The sequence shown here is derived from an EMBL/GenBank/DDBJ whole genome shotgun (WGS) entry which is preliminary data.</text>
</comment>
<proteinExistence type="predicted"/>
<evidence type="ECO:0008006" key="3">
    <source>
        <dbReference type="Google" id="ProtNLM"/>
    </source>
</evidence>
<dbReference type="PANTHER" id="PTHR31099">
    <property type="entry name" value="OS06G0165300 PROTEIN"/>
    <property type="match status" value="1"/>
</dbReference>
<dbReference type="PANTHER" id="PTHR31099:SF41">
    <property type="entry name" value="TRANSPOSASE (PUTATIVE), GYPSY TYPE-RELATED"/>
    <property type="match status" value="1"/>
</dbReference>
<evidence type="ECO:0000256" key="1">
    <source>
        <dbReference type="SAM" id="Coils"/>
    </source>
</evidence>